<name>A0A061DTA4_THECC</name>
<evidence type="ECO:0000256" key="3">
    <source>
        <dbReference type="ARBA" id="ARBA00023002"/>
    </source>
</evidence>
<dbReference type="PANTHER" id="PTHR43490">
    <property type="entry name" value="(+)-NEOMENTHOL DEHYDROGENASE"/>
    <property type="match status" value="1"/>
</dbReference>
<dbReference type="InterPro" id="IPR045313">
    <property type="entry name" value="CBR1-like"/>
</dbReference>
<evidence type="ECO:0000313" key="4">
    <source>
        <dbReference type="EMBL" id="EOX96034.1"/>
    </source>
</evidence>
<reference evidence="4 5" key="1">
    <citation type="journal article" date="2013" name="Genome Biol.">
        <title>The genome sequence of the most widely cultivated cacao type and its use to identify candidate genes regulating pod color.</title>
        <authorList>
            <person name="Motamayor J.C."/>
            <person name="Mockaitis K."/>
            <person name="Schmutz J."/>
            <person name="Haiminen N."/>
            <person name="Iii D.L."/>
            <person name="Cornejo O."/>
            <person name="Findley S.D."/>
            <person name="Zheng P."/>
            <person name="Utro F."/>
            <person name="Royaert S."/>
            <person name="Saski C."/>
            <person name="Jenkins J."/>
            <person name="Podicheti R."/>
            <person name="Zhao M."/>
            <person name="Scheffler B.E."/>
            <person name="Stack J.C."/>
            <person name="Feltus F.A."/>
            <person name="Mustiga G.M."/>
            <person name="Amores F."/>
            <person name="Phillips W."/>
            <person name="Marelli J.P."/>
            <person name="May G.D."/>
            <person name="Shapiro H."/>
            <person name="Ma J."/>
            <person name="Bustamante C.D."/>
            <person name="Schnell R.J."/>
            <person name="Main D."/>
            <person name="Gilbert D."/>
            <person name="Parida L."/>
            <person name="Kuhn D.N."/>
        </authorList>
    </citation>
    <scope>NUCLEOTIDE SEQUENCE [LARGE SCALE GENOMIC DNA]</scope>
    <source>
        <strain evidence="5">cv. Matina 1-6</strain>
    </source>
</reference>
<dbReference type="SUPFAM" id="SSF51735">
    <property type="entry name" value="NAD(P)-binding Rossmann-fold domains"/>
    <property type="match status" value="2"/>
</dbReference>
<dbReference type="OMA" id="CNAIFPL"/>
<keyword evidence="5" id="KW-1185">Reference proteome</keyword>
<dbReference type="GO" id="GO:0016616">
    <property type="term" value="F:oxidoreductase activity, acting on the CH-OH group of donors, NAD or NADP as acceptor"/>
    <property type="evidence" value="ECO:0007669"/>
    <property type="project" value="InterPro"/>
</dbReference>
<dbReference type="HOGENOM" id="CLU_398173_0_0_1"/>
<gene>
    <name evidence="4" type="ORF">TCM_005384</name>
</gene>
<dbReference type="FunFam" id="3.40.50.720:FF:000312">
    <property type="entry name" value="(+)-neomenthol dehydrogenase"/>
    <property type="match status" value="2"/>
</dbReference>
<dbReference type="InParanoid" id="A0A061DTA4"/>
<dbReference type="PANTHER" id="PTHR43490:SF98">
    <property type="entry name" value="OS02G0640600 PROTEIN"/>
    <property type="match status" value="1"/>
</dbReference>
<dbReference type="EMBL" id="CM001879">
    <property type="protein sequence ID" value="EOX96034.1"/>
    <property type="molecule type" value="Genomic_DNA"/>
</dbReference>
<dbReference type="Pfam" id="PF00106">
    <property type="entry name" value="adh_short"/>
    <property type="match status" value="2"/>
</dbReference>
<evidence type="ECO:0000313" key="5">
    <source>
        <dbReference type="Proteomes" id="UP000026915"/>
    </source>
</evidence>
<dbReference type="Gene3D" id="3.40.50.720">
    <property type="entry name" value="NAD(P)-binding Rossmann-like Domain"/>
    <property type="match status" value="2"/>
</dbReference>
<dbReference type="eggNOG" id="KOG1208">
    <property type="taxonomic scope" value="Eukaryota"/>
</dbReference>
<dbReference type="STRING" id="3641.A0A061DTA4"/>
<dbReference type="AlphaFoldDB" id="A0A061DTA4"/>
<organism evidence="4 5">
    <name type="scientific">Theobroma cacao</name>
    <name type="common">Cacao</name>
    <name type="synonym">Cocoa</name>
    <dbReference type="NCBI Taxonomy" id="3641"/>
    <lineage>
        <taxon>Eukaryota</taxon>
        <taxon>Viridiplantae</taxon>
        <taxon>Streptophyta</taxon>
        <taxon>Embryophyta</taxon>
        <taxon>Tracheophyta</taxon>
        <taxon>Spermatophyta</taxon>
        <taxon>Magnoliopsida</taxon>
        <taxon>eudicotyledons</taxon>
        <taxon>Gunneridae</taxon>
        <taxon>Pentapetalae</taxon>
        <taxon>rosids</taxon>
        <taxon>malvids</taxon>
        <taxon>Malvales</taxon>
        <taxon>Malvaceae</taxon>
        <taxon>Byttnerioideae</taxon>
        <taxon>Theobroma</taxon>
    </lineage>
</organism>
<dbReference type="CDD" id="cd05324">
    <property type="entry name" value="carb_red_PTCR-like_SDR_c"/>
    <property type="match status" value="2"/>
</dbReference>
<dbReference type="InterPro" id="IPR002347">
    <property type="entry name" value="SDR_fam"/>
</dbReference>
<comment type="similarity">
    <text evidence="1">Belongs to the short-chain dehydrogenases/reductases (SDR) family.</text>
</comment>
<dbReference type="PRINTS" id="PR00080">
    <property type="entry name" value="SDRFAMILY"/>
</dbReference>
<dbReference type="Proteomes" id="UP000026915">
    <property type="component" value="Chromosome 1"/>
</dbReference>
<sequence length="600" mass="65349">MAEVTKRYAVVTGANKGIGLEICKQLASKGITVLLTARDEKRGLEAVGKLKQCGLSDNVVFHQLDVADPASIAPLVDFIKTQFGKLDILVNNAGISGVEADADAIRAAGFGKPGIQLNWSEVMTQTSQLSEECVETNYYGAKRMCESLIPLLQKSDSPRIVNVSSFMGRLEKVSNEWAKAVFSDAENLTEEKVDEVLSQYLKDFKEGSLEAKGWPTFMSAYILSKAAMNAYTRILAKKYPGFCINCVCPGFVKTDINYNCGILTVEEGAGNAVRLALLPNGGPSGRFFHRMQELGFFRVSPHQSSMAEVTKRYAVVTGANKGIGFGISKQLASKGITVLLTARDEKRGLEAVEKLKQYVLSDNVDFHQLDVVDPASIASLVDFIKTQFGKLDILVNNAGIYINGVQADANALRAAGLSKPGAQLNRHELMTQTAELCLQTNYYGAKRMCESLIPLLQLSDSPRIVNVSSNMGKLKNIPNKWAKAILSDAENLTEEKVDEVLSEYLKDLKEGSLQAKGWPAFMSAYVLSKAAMNAHTRILAKKNPGFYINCVCPGFVKTDMNNHSGFLTVEEGAASPVRLALLPNGGPSGCFFIRMQESDF</sequence>
<keyword evidence="3" id="KW-0560">Oxidoreductase</keyword>
<proteinExistence type="inferred from homology"/>
<dbReference type="PRINTS" id="PR00081">
    <property type="entry name" value="GDHRDH"/>
</dbReference>
<dbReference type="InterPro" id="IPR036291">
    <property type="entry name" value="NAD(P)-bd_dom_sf"/>
</dbReference>
<dbReference type="Gramene" id="EOX96034">
    <property type="protein sequence ID" value="EOX96034"/>
    <property type="gene ID" value="TCM_005384"/>
</dbReference>
<keyword evidence="2" id="KW-0521">NADP</keyword>
<protein>
    <submittedName>
        <fullName evidence="4">NAD(P)-binding Rossmann-fold superfamily protein</fullName>
    </submittedName>
</protein>
<evidence type="ECO:0000256" key="1">
    <source>
        <dbReference type="ARBA" id="ARBA00006484"/>
    </source>
</evidence>
<accession>A0A061DTA4</accession>
<evidence type="ECO:0000256" key="2">
    <source>
        <dbReference type="ARBA" id="ARBA00022857"/>
    </source>
</evidence>